<dbReference type="OrthoDB" id="9133498at2"/>
<dbReference type="Proteomes" id="UP000002985">
    <property type="component" value="Unassembled WGS sequence"/>
</dbReference>
<proteinExistence type="predicted"/>
<dbReference type="EMBL" id="BAFH01000003">
    <property type="protein sequence ID" value="GAB62680.1"/>
    <property type="molecule type" value="Genomic_DNA"/>
</dbReference>
<gene>
    <name evidence="1" type="ORF">KSU1_C1084</name>
</gene>
<dbReference type="STRING" id="247490.KSU1_C1084"/>
<evidence type="ECO:0000313" key="2">
    <source>
        <dbReference type="Proteomes" id="UP000002985"/>
    </source>
</evidence>
<keyword evidence="2" id="KW-1185">Reference proteome</keyword>
<accession>I3ILT5</accession>
<name>I3ILT5_9BACT</name>
<evidence type="ECO:0000313" key="1">
    <source>
        <dbReference type="EMBL" id="GAB62680.1"/>
    </source>
</evidence>
<dbReference type="AlphaFoldDB" id="I3ILT5"/>
<reference evidence="1 2" key="1">
    <citation type="journal article" date="2012" name="FEBS Lett.">
        <title>Anammox organism KSU-1 expresses a NirK-type copper-containing nitrite reductase instead of a NirS-type with cytochrome cd1.</title>
        <authorList>
            <person name="Hira D."/>
            <person name="Toh H."/>
            <person name="Migita C.T."/>
            <person name="Okubo H."/>
            <person name="Nishiyama T."/>
            <person name="Hattori M."/>
            <person name="Furukawa K."/>
            <person name="Fujii T."/>
        </authorList>
    </citation>
    <scope>NUCLEOTIDE SEQUENCE [LARGE SCALE GENOMIC DNA]</scope>
</reference>
<protein>
    <submittedName>
        <fullName evidence="1">Uncharacterized protein</fullName>
    </submittedName>
</protein>
<organism evidence="1 2">
    <name type="scientific">Candidatus Jettenia caeni</name>
    <dbReference type="NCBI Taxonomy" id="247490"/>
    <lineage>
        <taxon>Bacteria</taxon>
        <taxon>Pseudomonadati</taxon>
        <taxon>Planctomycetota</taxon>
        <taxon>Candidatus Brocadiia</taxon>
        <taxon>Candidatus Brocadiales</taxon>
        <taxon>Candidatus Brocadiaceae</taxon>
        <taxon>Candidatus Jettenia</taxon>
    </lineage>
</organism>
<sequence>MAEKYRPANGAEGILFEVNFCDVCEKGDYADSCCDINVRTLFYDVDEAEYPAEWTYDAAGKPVCTAFKGITPS</sequence>
<comment type="caution">
    <text evidence="1">The sequence shown here is derived from an EMBL/GenBank/DDBJ whole genome shotgun (WGS) entry which is preliminary data.</text>
</comment>